<sequence length="148" mass="16676">MPLEISPFTAADRAGWEPLARGYKAFYRTEHTDAQYEATWQRLLAGTQLIGLAARRDGRMLGIAHAFFHPTVWASDALYLQDLFVDEAARGQGIAAALIEVLAGRARAANVSRYYWNTHHENARARALYDRVARWHGFIRYDVALNAG</sequence>
<dbReference type="EMBL" id="JABRWJ010000004">
    <property type="protein sequence ID" value="NRF67868.1"/>
    <property type="molecule type" value="Genomic_DNA"/>
</dbReference>
<name>A0ABX2EGX3_9BURK</name>
<keyword evidence="5" id="KW-1185">Reference proteome</keyword>
<evidence type="ECO:0000256" key="1">
    <source>
        <dbReference type="ARBA" id="ARBA00022679"/>
    </source>
</evidence>
<organism evidence="4 5">
    <name type="scientific">Pseudaquabacterium terrae</name>
    <dbReference type="NCBI Taxonomy" id="2732868"/>
    <lineage>
        <taxon>Bacteria</taxon>
        <taxon>Pseudomonadati</taxon>
        <taxon>Pseudomonadota</taxon>
        <taxon>Betaproteobacteria</taxon>
        <taxon>Burkholderiales</taxon>
        <taxon>Sphaerotilaceae</taxon>
        <taxon>Pseudaquabacterium</taxon>
    </lineage>
</organism>
<dbReference type="InterPro" id="IPR051016">
    <property type="entry name" value="Diverse_Substrate_AcTransf"/>
</dbReference>
<dbReference type="Gene3D" id="3.40.630.30">
    <property type="match status" value="1"/>
</dbReference>
<gene>
    <name evidence="4" type="ORF">HLB44_12815</name>
</gene>
<dbReference type="PANTHER" id="PTHR10545">
    <property type="entry name" value="DIAMINE N-ACETYLTRANSFERASE"/>
    <property type="match status" value="1"/>
</dbReference>
<accession>A0ABX2EGX3</accession>
<dbReference type="Proteomes" id="UP000737171">
    <property type="component" value="Unassembled WGS sequence"/>
</dbReference>
<protein>
    <submittedName>
        <fullName evidence="4">GNAT family N-acetyltransferase</fullName>
    </submittedName>
</protein>
<proteinExistence type="predicted"/>
<reference evidence="4 5" key="1">
    <citation type="submission" date="2020-05" db="EMBL/GenBank/DDBJ databases">
        <title>Aquincola sp. isolate from soil.</title>
        <authorList>
            <person name="Han J."/>
            <person name="Kim D.-U."/>
        </authorList>
    </citation>
    <scope>NUCLEOTIDE SEQUENCE [LARGE SCALE GENOMIC DNA]</scope>
    <source>
        <strain evidence="4 5">S2</strain>
    </source>
</reference>
<dbReference type="SUPFAM" id="SSF55729">
    <property type="entry name" value="Acyl-CoA N-acyltransferases (Nat)"/>
    <property type="match status" value="1"/>
</dbReference>
<dbReference type="InterPro" id="IPR016181">
    <property type="entry name" value="Acyl_CoA_acyltransferase"/>
</dbReference>
<dbReference type="InterPro" id="IPR000182">
    <property type="entry name" value="GNAT_dom"/>
</dbReference>
<evidence type="ECO:0000259" key="3">
    <source>
        <dbReference type="PROSITE" id="PS51186"/>
    </source>
</evidence>
<comment type="caution">
    <text evidence="4">The sequence shown here is derived from an EMBL/GenBank/DDBJ whole genome shotgun (WGS) entry which is preliminary data.</text>
</comment>
<dbReference type="RefSeq" id="WP_173123007.1">
    <property type="nucleotide sequence ID" value="NZ_JABRWJ010000004.1"/>
</dbReference>
<dbReference type="PANTHER" id="PTHR10545:SF42">
    <property type="entry name" value="ACETYLTRANSFERASE"/>
    <property type="match status" value="1"/>
</dbReference>
<evidence type="ECO:0000313" key="5">
    <source>
        <dbReference type="Proteomes" id="UP000737171"/>
    </source>
</evidence>
<dbReference type="CDD" id="cd04301">
    <property type="entry name" value="NAT_SF"/>
    <property type="match status" value="1"/>
</dbReference>
<dbReference type="PROSITE" id="PS51186">
    <property type="entry name" value="GNAT"/>
    <property type="match status" value="1"/>
</dbReference>
<evidence type="ECO:0000313" key="4">
    <source>
        <dbReference type="EMBL" id="NRF67868.1"/>
    </source>
</evidence>
<keyword evidence="1" id="KW-0808">Transferase</keyword>
<feature type="domain" description="N-acetyltransferase" evidence="3">
    <location>
        <begin position="3"/>
        <end position="148"/>
    </location>
</feature>
<dbReference type="Pfam" id="PF00583">
    <property type="entry name" value="Acetyltransf_1"/>
    <property type="match status" value="1"/>
</dbReference>
<keyword evidence="2" id="KW-0012">Acyltransferase</keyword>
<evidence type="ECO:0000256" key="2">
    <source>
        <dbReference type="ARBA" id="ARBA00023315"/>
    </source>
</evidence>